<reference evidence="1" key="1">
    <citation type="submission" date="2021-03" db="EMBL/GenBank/DDBJ databases">
        <authorList>
            <consortium name="DOE Joint Genome Institute"/>
            <person name="Ahrendt S."/>
            <person name="Looney B.P."/>
            <person name="Miyauchi S."/>
            <person name="Morin E."/>
            <person name="Drula E."/>
            <person name="Courty P.E."/>
            <person name="Chicoki N."/>
            <person name="Fauchery L."/>
            <person name="Kohler A."/>
            <person name="Kuo A."/>
            <person name="Labutti K."/>
            <person name="Pangilinan J."/>
            <person name="Lipzen A."/>
            <person name="Riley R."/>
            <person name="Andreopoulos W."/>
            <person name="He G."/>
            <person name="Johnson J."/>
            <person name="Barry K.W."/>
            <person name="Grigoriev I.V."/>
            <person name="Nagy L."/>
            <person name="Hibbett D."/>
            <person name="Henrissat B."/>
            <person name="Matheny P.B."/>
            <person name="Labbe J."/>
            <person name="Martin F."/>
        </authorList>
    </citation>
    <scope>NUCLEOTIDE SEQUENCE</scope>
    <source>
        <strain evidence="1">HHB10654</strain>
    </source>
</reference>
<evidence type="ECO:0000313" key="2">
    <source>
        <dbReference type="Proteomes" id="UP000814140"/>
    </source>
</evidence>
<dbReference type="Proteomes" id="UP000814140">
    <property type="component" value="Unassembled WGS sequence"/>
</dbReference>
<keyword evidence="2" id="KW-1185">Reference proteome</keyword>
<accession>A0ACB8SX78</accession>
<evidence type="ECO:0000313" key="1">
    <source>
        <dbReference type="EMBL" id="KAI0060436.1"/>
    </source>
</evidence>
<sequence length="342" mass="36222">MAQEKSPNRLHVAGTVAFYLVAALSMVMANKWVLNVTTAPLFFLFAQLVVAVLLFLTSHVLNIVKLSMKFDLPLIKGLMPLVLLNVIGLSANNYTLKYVDASFYQVARGLVLPLTVLTSYVHLQTRPSLRILLSCAIVTAGFFVGVFLDHTKVSALGIAFGVASSLMTALHAVATKSGLDIVDGSALDLSWYSNLLSAVVLMPCICLVGEAPAVWDIVTGNSVGLGTFVAGSAITGAIGFLMSISSILSIKVTSPITHMISSAVRGVAASFLGLWLFGDVLSPGRIAAIAIILVGSLVYTWVKHIEAAPAMESNEGYEPVSLEDAEEGLANKEGVPDMVQVR</sequence>
<gene>
    <name evidence="1" type="ORF">BV25DRAFT_1917783</name>
</gene>
<comment type="caution">
    <text evidence="1">The sequence shown here is derived from an EMBL/GenBank/DDBJ whole genome shotgun (WGS) entry which is preliminary data.</text>
</comment>
<name>A0ACB8SX78_9AGAM</name>
<organism evidence="1 2">
    <name type="scientific">Artomyces pyxidatus</name>
    <dbReference type="NCBI Taxonomy" id="48021"/>
    <lineage>
        <taxon>Eukaryota</taxon>
        <taxon>Fungi</taxon>
        <taxon>Dikarya</taxon>
        <taxon>Basidiomycota</taxon>
        <taxon>Agaricomycotina</taxon>
        <taxon>Agaricomycetes</taxon>
        <taxon>Russulales</taxon>
        <taxon>Auriscalpiaceae</taxon>
        <taxon>Artomyces</taxon>
    </lineage>
</organism>
<proteinExistence type="predicted"/>
<dbReference type="EMBL" id="MU277219">
    <property type="protein sequence ID" value="KAI0060436.1"/>
    <property type="molecule type" value="Genomic_DNA"/>
</dbReference>
<protein>
    <submittedName>
        <fullName evidence="1">Uncharacterized protein</fullName>
    </submittedName>
</protein>
<reference evidence="1" key="2">
    <citation type="journal article" date="2022" name="New Phytol.">
        <title>Evolutionary transition to the ectomycorrhizal habit in the genomes of a hyperdiverse lineage of mushroom-forming fungi.</title>
        <authorList>
            <person name="Looney B."/>
            <person name="Miyauchi S."/>
            <person name="Morin E."/>
            <person name="Drula E."/>
            <person name="Courty P.E."/>
            <person name="Kohler A."/>
            <person name="Kuo A."/>
            <person name="LaButti K."/>
            <person name="Pangilinan J."/>
            <person name="Lipzen A."/>
            <person name="Riley R."/>
            <person name="Andreopoulos W."/>
            <person name="He G."/>
            <person name="Johnson J."/>
            <person name="Nolan M."/>
            <person name="Tritt A."/>
            <person name="Barry K.W."/>
            <person name="Grigoriev I.V."/>
            <person name="Nagy L.G."/>
            <person name="Hibbett D."/>
            <person name="Henrissat B."/>
            <person name="Matheny P.B."/>
            <person name="Labbe J."/>
            <person name="Martin F.M."/>
        </authorList>
    </citation>
    <scope>NUCLEOTIDE SEQUENCE</scope>
    <source>
        <strain evidence="1">HHB10654</strain>
    </source>
</reference>